<keyword evidence="7" id="KW-1185">Reference proteome</keyword>
<dbReference type="Gene3D" id="2.130.10.10">
    <property type="entry name" value="YVTN repeat-like/Quinoprotein amine dehydrogenase"/>
    <property type="match status" value="2"/>
</dbReference>
<comment type="caution">
    <text evidence="6">The sequence shown here is derived from an EMBL/GenBank/DDBJ whole genome shotgun (WGS) entry which is preliminary data.</text>
</comment>
<evidence type="ECO:0000256" key="2">
    <source>
        <dbReference type="ARBA" id="ARBA00022801"/>
    </source>
</evidence>
<dbReference type="OrthoDB" id="145213at2"/>
<dbReference type="AlphaFoldDB" id="A0A318UFT6"/>
<dbReference type="InterPro" id="IPR017850">
    <property type="entry name" value="Alkaline_phosphatase_core_sf"/>
</dbReference>
<dbReference type="Pfam" id="PF04185">
    <property type="entry name" value="Phosphoesterase"/>
    <property type="match status" value="1"/>
</dbReference>
<accession>A0A318UFT6</accession>
<feature type="chain" id="PRO_5016393042" evidence="4">
    <location>
        <begin position="23"/>
        <end position="815"/>
    </location>
</feature>
<dbReference type="Proteomes" id="UP000248198">
    <property type="component" value="Unassembled WGS sequence"/>
</dbReference>
<dbReference type="PANTHER" id="PTHR47197">
    <property type="entry name" value="PROTEIN NIRF"/>
    <property type="match status" value="1"/>
</dbReference>
<feature type="compositionally biased region" description="Basic and acidic residues" evidence="3">
    <location>
        <begin position="359"/>
        <end position="370"/>
    </location>
</feature>
<evidence type="ECO:0000313" key="7">
    <source>
        <dbReference type="Proteomes" id="UP000248198"/>
    </source>
</evidence>
<reference evidence="6 7" key="1">
    <citation type="submission" date="2018-06" db="EMBL/GenBank/DDBJ databases">
        <title>Genomic Encyclopedia of Archaeal and Bacterial Type Strains, Phase II (KMG-II): from individual species to whole genera.</title>
        <authorList>
            <person name="Goeker M."/>
        </authorList>
    </citation>
    <scope>NUCLEOTIDE SEQUENCE [LARGE SCALE GENOMIC DNA]</scope>
    <source>
        <strain evidence="6 7">DSM 27372</strain>
    </source>
</reference>
<dbReference type="InterPro" id="IPR015943">
    <property type="entry name" value="WD40/YVTN_repeat-like_dom_sf"/>
</dbReference>
<dbReference type="GO" id="GO:0016788">
    <property type="term" value="F:hydrolase activity, acting on ester bonds"/>
    <property type="evidence" value="ECO:0007669"/>
    <property type="project" value="InterPro"/>
</dbReference>
<name>A0A318UFT6_9SPHI</name>
<dbReference type="EMBL" id="QKLU01000004">
    <property type="protein sequence ID" value="PYF74227.1"/>
    <property type="molecule type" value="Genomic_DNA"/>
</dbReference>
<dbReference type="SUPFAM" id="SSF53649">
    <property type="entry name" value="Alkaline phosphatase-like"/>
    <property type="match status" value="1"/>
</dbReference>
<dbReference type="RefSeq" id="WP_110831334.1">
    <property type="nucleotide sequence ID" value="NZ_QKLU01000004.1"/>
</dbReference>
<evidence type="ECO:0000256" key="3">
    <source>
        <dbReference type="SAM" id="MobiDB-lite"/>
    </source>
</evidence>
<dbReference type="Gene3D" id="3.40.720.10">
    <property type="entry name" value="Alkaline Phosphatase, subunit A"/>
    <property type="match status" value="1"/>
</dbReference>
<evidence type="ECO:0000313" key="6">
    <source>
        <dbReference type="EMBL" id="PYF74227.1"/>
    </source>
</evidence>
<dbReference type="InterPro" id="IPR048433">
    <property type="entry name" value="YNCE-like_beta-prop"/>
</dbReference>
<organism evidence="6 7">
    <name type="scientific">Pedobacter nutrimenti</name>
    <dbReference type="NCBI Taxonomy" id="1241337"/>
    <lineage>
        <taxon>Bacteria</taxon>
        <taxon>Pseudomonadati</taxon>
        <taxon>Bacteroidota</taxon>
        <taxon>Sphingobacteriia</taxon>
        <taxon>Sphingobacteriales</taxon>
        <taxon>Sphingobacteriaceae</taxon>
        <taxon>Pedobacter</taxon>
    </lineage>
</organism>
<proteinExistence type="predicted"/>
<dbReference type="InterPro" id="IPR011964">
    <property type="entry name" value="YVTN_b-propeller_repeat"/>
</dbReference>
<feature type="domain" description="YNCE-like beta-propeller" evidence="5">
    <location>
        <begin position="46"/>
        <end position="313"/>
    </location>
</feature>
<dbReference type="InterPro" id="IPR007312">
    <property type="entry name" value="Phosphoesterase"/>
</dbReference>
<sequence length="815" mass="89298">MVSRSRLLLSALLLLVVSFAFAQLPTNDPSASKILLPNGWSLSPAGRSLPLGDLPLNIQLSRSGKLLAVTNNGQGKQTLQLIDPKKESLLDQVPIGKSWYGLQFSADDKTLYVSGGNDNIILAYALAGQKLGKADTIRLGKAWPKEKISPTGIAIDEQKAVLYTVTKEDNALYVVDLKTKQVLQKISLGHEAYSCILSADRSELYISLWGGDKIAVYETKAQKITKEISTESHPNELLLSKNGNILFCANANSNSVSVIDLKQDKVIESISASLYPTRLTGSTTNALTLSANGKTLYIANADNNCLAVFDVSSPGKSQAKGFIPTGWYPTSLKTSGNKILVANGKGFSSMANPNGPQPVKKDDSDYQKGSTEKKDVQYIGGLFKGSLSFIDQPGPDQLKAYSSQVYANTPFNRSKEAEAPGNAEMVIPRKPGQLSPIKHVFYIIKENRTYDQVLGDMKEGNGDSSLCIFPEKVTPNHHALAREFVLLDNFYVDAEVSADGHNWSTAAYANDFVEKTWPISYGGRGGNYDFEGSRKIAYPKDGFIWDYCKRAGLSYRSYGEFADHGKANIKSLEGHICTASPGFNMDIKDVERVRVWKKDFDSLLAVNAVPQFSTIRLSNDHTSGQKKGKLSPVAAVADNDLALGQLIEHLSHSPLWKESAVFVLEDDAQNGPDHIDAHRSPAFVISPYIKKGSVNHTMYSTSGILRTMELILGLPPMSQYDAAAVPLYDCFTSKADFSTYTAKAAQVDLEQRNMASNKSSERSEKWNFAKEDSAPDLDLNEVIWKSVRGEHSVMPAPKRSAFVKLEQKKKKDDDD</sequence>
<dbReference type="InterPro" id="IPR011048">
    <property type="entry name" value="Haem_d1_sf"/>
</dbReference>
<dbReference type="NCBIfam" id="TIGR02276">
    <property type="entry name" value="beta_rpt_yvtn"/>
    <property type="match status" value="1"/>
</dbReference>
<feature type="region of interest" description="Disordered" evidence="3">
    <location>
        <begin position="346"/>
        <end position="370"/>
    </location>
</feature>
<dbReference type="InterPro" id="IPR051200">
    <property type="entry name" value="Host-pathogen_enzymatic-act"/>
</dbReference>
<keyword evidence="1 4" id="KW-0732">Signal</keyword>
<protein>
    <submittedName>
        <fullName evidence="6">YVTN family beta-propeller protein</fullName>
    </submittedName>
</protein>
<dbReference type="Pfam" id="PF21783">
    <property type="entry name" value="YNCE"/>
    <property type="match status" value="1"/>
</dbReference>
<feature type="signal peptide" evidence="4">
    <location>
        <begin position="1"/>
        <end position="22"/>
    </location>
</feature>
<evidence type="ECO:0000256" key="4">
    <source>
        <dbReference type="SAM" id="SignalP"/>
    </source>
</evidence>
<dbReference type="PANTHER" id="PTHR47197:SF3">
    <property type="entry name" value="DIHYDRO-HEME D1 DEHYDROGENASE"/>
    <property type="match status" value="1"/>
</dbReference>
<gene>
    <name evidence="6" type="ORF">B0O44_104398</name>
</gene>
<keyword evidence="2" id="KW-0378">Hydrolase</keyword>
<evidence type="ECO:0000259" key="5">
    <source>
        <dbReference type="Pfam" id="PF21783"/>
    </source>
</evidence>
<evidence type="ECO:0000256" key="1">
    <source>
        <dbReference type="ARBA" id="ARBA00022729"/>
    </source>
</evidence>
<dbReference type="SUPFAM" id="SSF51004">
    <property type="entry name" value="C-terminal (heme d1) domain of cytochrome cd1-nitrite reductase"/>
    <property type="match status" value="1"/>
</dbReference>